<evidence type="ECO:0000313" key="2">
    <source>
        <dbReference type="Proteomes" id="UP000469670"/>
    </source>
</evidence>
<accession>A0A7K3RTB4</accession>
<name>A0A7K3RTB4_9ACTN</name>
<evidence type="ECO:0008006" key="3">
    <source>
        <dbReference type="Google" id="ProtNLM"/>
    </source>
</evidence>
<comment type="caution">
    <text evidence="1">The sequence shown here is derived from an EMBL/GenBank/DDBJ whole genome shotgun (WGS) entry which is preliminary data.</text>
</comment>
<protein>
    <recommendedName>
        <fullName evidence="3">DUF3558 domain-containing protein</fullName>
    </recommendedName>
</protein>
<organism evidence="1 2">
    <name type="scientific">Streptomyces parvus</name>
    <dbReference type="NCBI Taxonomy" id="66428"/>
    <lineage>
        <taxon>Bacteria</taxon>
        <taxon>Bacillati</taxon>
        <taxon>Actinomycetota</taxon>
        <taxon>Actinomycetes</taxon>
        <taxon>Kitasatosporales</taxon>
        <taxon>Streptomycetaceae</taxon>
        <taxon>Streptomyces</taxon>
    </lineage>
</organism>
<evidence type="ECO:0000313" key="1">
    <source>
        <dbReference type="EMBL" id="NEC18455.1"/>
    </source>
</evidence>
<proteinExistence type="predicted"/>
<dbReference type="Proteomes" id="UP000469670">
    <property type="component" value="Unassembled WGS sequence"/>
</dbReference>
<reference evidence="1 2" key="1">
    <citation type="submission" date="2020-01" db="EMBL/GenBank/DDBJ databases">
        <title>Insect and environment-associated Actinomycetes.</title>
        <authorList>
            <person name="Currrie C."/>
            <person name="Chevrette M."/>
            <person name="Carlson C."/>
            <person name="Stubbendieck R."/>
            <person name="Wendt-Pienkowski E."/>
        </authorList>
    </citation>
    <scope>NUCLEOTIDE SEQUENCE [LARGE SCALE GENOMIC DNA]</scope>
    <source>
        <strain evidence="1 2">SID7590</strain>
    </source>
</reference>
<dbReference type="EMBL" id="JAAGMP010000455">
    <property type="protein sequence ID" value="NEC18455.1"/>
    <property type="molecule type" value="Genomic_DNA"/>
</dbReference>
<sequence>MQCSAGFFLLVSGCGSSREYAIPKEACGVPVGDKELTPLLPHGEKVEVVGDAIVTNDGSICAINVDDYRAVSLSIEQAEKFYDPMGKIGSFRFTNRKKMAPLPFEGSGAMGDRNVMISTPCGLPEADHLIVFLVAGEKATKDVNERRSDMEEFMVDFIPRAKKAMACSA</sequence>
<gene>
    <name evidence="1" type="ORF">G3I50_09325</name>
</gene>
<dbReference type="AlphaFoldDB" id="A0A7K3RTB4"/>